<evidence type="ECO:0000256" key="5">
    <source>
        <dbReference type="ARBA" id="ARBA00022679"/>
    </source>
</evidence>
<dbReference type="Pfam" id="PF00512">
    <property type="entry name" value="HisKA"/>
    <property type="match status" value="1"/>
</dbReference>
<dbReference type="Pfam" id="PF00672">
    <property type="entry name" value="HAMP"/>
    <property type="match status" value="1"/>
</dbReference>
<feature type="transmembrane region" description="Helical" evidence="11">
    <location>
        <begin position="12"/>
        <end position="32"/>
    </location>
</feature>
<sequence length="442" mass="46741">MALSLHDRVGATFALGALAVSAVLAVVSSALVRPVMVEQRRVSAERQAAVNAEVAGRALGEAPGSIAETLRSLDRPLTSYSLVATDGRWYASQATADAGDLPADLRAAALRSRTATANVSLPHGRSLVVVRPLAGGSGYVEVFALDDIAQTMRMLVFIMIGAGSATALAGAGLGRWAARAALRPVTALTRAAGAVAQGDLTVRMSARHDADLRPLTEAFNRTVAELHRRVQRDGRFAADVSHELRTPLTTIVNAVALLGAHRDDLKPADRELLDLLTDEVDRFRHVLTDLLEVATAAETPLATGPVPVAEIMAVADRVTGRRVSDVPLKAGAVIGDRSRLERVMTNLAVNAERHGGGLVRVAADRDAGTVRLLVEDSGPGVPPGCRREIFERFSRLHPRRTEGTGLGLALVAEEVRRHGGRVWVEDRAAGGARFVVELPAAP</sequence>
<dbReference type="EC" id="2.7.13.3" evidence="3"/>
<evidence type="ECO:0000256" key="11">
    <source>
        <dbReference type="SAM" id="Phobius"/>
    </source>
</evidence>
<gene>
    <name evidence="14" type="ORF">LXN57_40530</name>
</gene>
<evidence type="ECO:0000259" key="13">
    <source>
        <dbReference type="PROSITE" id="PS50885"/>
    </source>
</evidence>
<dbReference type="SUPFAM" id="SSF47384">
    <property type="entry name" value="Homodimeric domain of signal transducing histidine kinase"/>
    <property type="match status" value="1"/>
</dbReference>
<dbReference type="CDD" id="cd00075">
    <property type="entry name" value="HATPase"/>
    <property type="match status" value="1"/>
</dbReference>
<protein>
    <recommendedName>
        <fullName evidence="3">histidine kinase</fullName>
        <ecNumber evidence="3">2.7.13.3</ecNumber>
    </recommendedName>
</protein>
<keyword evidence="15" id="KW-1185">Reference proteome</keyword>
<evidence type="ECO:0000313" key="14">
    <source>
        <dbReference type="EMBL" id="MCM4083852.1"/>
    </source>
</evidence>
<evidence type="ECO:0000256" key="6">
    <source>
        <dbReference type="ARBA" id="ARBA00022692"/>
    </source>
</evidence>
<proteinExistence type="predicted"/>
<dbReference type="GO" id="GO:0016301">
    <property type="term" value="F:kinase activity"/>
    <property type="evidence" value="ECO:0007669"/>
    <property type="project" value="UniProtKB-KW"/>
</dbReference>
<dbReference type="InterPro" id="IPR003661">
    <property type="entry name" value="HisK_dim/P_dom"/>
</dbReference>
<name>A0ABT0YEB3_9ACTN</name>
<dbReference type="RefSeq" id="WP_251803620.1">
    <property type="nucleotide sequence ID" value="NZ_JAMQOL010000067.1"/>
</dbReference>
<accession>A0ABT0YEB3</accession>
<dbReference type="Gene3D" id="3.30.565.10">
    <property type="entry name" value="Histidine kinase-like ATPase, C-terminal domain"/>
    <property type="match status" value="1"/>
</dbReference>
<dbReference type="InterPro" id="IPR003594">
    <property type="entry name" value="HATPase_dom"/>
</dbReference>
<dbReference type="CDD" id="cd00082">
    <property type="entry name" value="HisKA"/>
    <property type="match status" value="1"/>
</dbReference>
<dbReference type="Proteomes" id="UP001523216">
    <property type="component" value="Unassembled WGS sequence"/>
</dbReference>
<evidence type="ECO:0000259" key="12">
    <source>
        <dbReference type="PROSITE" id="PS50109"/>
    </source>
</evidence>
<dbReference type="Gene3D" id="6.10.340.10">
    <property type="match status" value="1"/>
</dbReference>
<evidence type="ECO:0000256" key="10">
    <source>
        <dbReference type="ARBA" id="ARBA00023136"/>
    </source>
</evidence>
<evidence type="ECO:0000256" key="8">
    <source>
        <dbReference type="ARBA" id="ARBA00022989"/>
    </source>
</evidence>
<dbReference type="PANTHER" id="PTHR45436:SF5">
    <property type="entry name" value="SENSOR HISTIDINE KINASE TRCS"/>
    <property type="match status" value="1"/>
</dbReference>
<dbReference type="SMART" id="SM00387">
    <property type="entry name" value="HATPase_c"/>
    <property type="match status" value="1"/>
</dbReference>
<dbReference type="InterPro" id="IPR005467">
    <property type="entry name" value="His_kinase_dom"/>
</dbReference>
<reference evidence="14 15" key="1">
    <citation type="submission" date="2022-06" db="EMBL/GenBank/DDBJ databases">
        <title>Actinoplanes abujensis sp. nov., isolated from Nigerian arid soil.</title>
        <authorList>
            <person name="Ding P."/>
        </authorList>
    </citation>
    <scope>NUCLEOTIDE SEQUENCE [LARGE SCALE GENOMIC DNA]</scope>
    <source>
        <strain evidence="15">TRM88002</strain>
    </source>
</reference>
<keyword evidence="7 14" id="KW-0418">Kinase</keyword>
<keyword evidence="4" id="KW-0597">Phosphoprotein</keyword>
<dbReference type="PROSITE" id="PS50109">
    <property type="entry name" value="HIS_KIN"/>
    <property type="match status" value="1"/>
</dbReference>
<dbReference type="SUPFAM" id="SSF158472">
    <property type="entry name" value="HAMP domain-like"/>
    <property type="match status" value="1"/>
</dbReference>
<dbReference type="CDD" id="cd06225">
    <property type="entry name" value="HAMP"/>
    <property type="match status" value="1"/>
</dbReference>
<dbReference type="InterPro" id="IPR050428">
    <property type="entry name" value="TCS_sensor_his_kinase"/>
</dbReference>
<dbReference type="SUPFAM" id="SSF55874">
    <property type="entry name" value="ATPase domain of HSP90 chaperone/DNA topoisomerase II/histidine kinase"/>
    <property type="match status" value="1"/>
</dbReference>
<comment type="subcellular location">
    <subcellularLocation>
        <location evidence="2">Cell membrane</location>
    </subcellularLocation>
</comment>
<organism evidence="14 15">
    <name type="scientific">Paractinoplanes hotanensis</name>
    <dbReference type="NCBI Taxonomy" id="2906497"/>
    <lineage>
        <taxon>Bacteria</taxon>
        <taxon>Bacillati</taxon>
        <taxon>Actinomycetota</taxon>
        <taxon>Actinomycetes</taxon>
        <taxon>Micromonosporales</taxon>
        <taxon>Micromonosporaceae</taxon>
        <taxon>Paractinoplanes</taxon>
    </lineage>
</organism>
<feature type="domain" description="HAMP" evidence="13">
    <location>
        <begin position="179"/>
        <end position="231"/>
    </location>
</feature>
<evidence type="ECO:0000256" key="4">
    <source>
        <dbReference type="ARBA" id="ARBA00022553"/>
    </source>
</evidence>
<feature type="domain" description="Histidine kinase" evidence="12">
    <location>
        <begin position="239"/>
        <end position="442"/>
    </location>
</feature>
<evidence type="ECO:0000256" key="9">
    <source>
        <dbReference type="ARBA" id="ARBA00023012"/>
    </source>
</evidence>
<dbReference type="SMART" id="SM00388">
    <property type="entry name" value="HisKA"/>
    <property type="match status" value="1"/>
</dbReference>
<evidence type="ECO:0000256" key="2">
    <source>
        <dbReference type="ARBA" id="ARBA00004236"/>
    </source>
</evidence>
<keyword evidence="6 11" id="KW-0812">Transmembrane</keyword>
<dbReference type="EMBL" id="JAMQOL010000067">
    <property type="protein sequence ID" value="MCM4083852.1"/>
    <property type="molecule type" value="Genomic_DNA"/>
</dbReference>
<dbReference type="SMART" id="SM00304">
    <property type="entry name" value="HAMP"/>
    <property type="match status" value="1"/>
</dbReference>
<keyword evidence="5" id="KW-0808">Transferase</keyword>
<keyword evidence="8 11" id="KW-1133">Transmembrane helix</keyword>
<dbReference type="PANTHER" id="PTHR45436">
    <property type="entry name" value="SENSOR HISTIDINE KINASE YKOH"/>
    <property type="match status" value="1"/>
</dbReference>
<evidence type="ECO:0000256" key="7">
    <source>
        <dbReference type="ARBA" id="ARBA00022777"/>
    </source>
</evidence>
<evidence type="ECO:0000256" key="1">
    <source>
        <dbReference type="ARBA" id="ARBA00000085"/>
    </source>
</evidence>
<dbReference type="InterPro" id="IPR004358">
    <property type="entry name" value="Sig_transdc_His_kin-like_C"/>
</dbReference>
<comment type="catalytic activity">
    <reaction evidence="1">
        <text>ATP + protein L-histidine = ADP + protein N-phospho-L-histidine.</text>
        <dbReference type="EC" id="2.7.13.3"/>
    </reaction>
</comment>
<dbReference type="PRINTS" id="PR00344">
    <property type="entry name" value="BCTRLSENSOR"/>
</dbReference>
<keyword evidence="9" id="KW-0902">Two-component regulatory system</keyword>
<dbReference type="InterPro" id="IPR036890">
    <property type="entry name" value="HATPase_C_sf"/>
</dbReference>
<comment type="caution">
    <text evidence="14">The sequence shown here is derived from an EMBL/GenBank/DDBJ whole genome shotgun (WGS) entry which is preliminary data.</text>
</comment>
<dbReference type="InterPro" id="IPR036097">
    <property type="entry name" value="HisK_dim/P_sf"/>
</dbReference>
<dbReference type="InterPro" id="IPR003660">
    <property type="entry name" value="HAMP_dom"/>
</dbReference>
<dbReference type="Gene3D" id="1.10.287.130">
    <property type="match status" value="1"/>
</dbReference>
<dbReference type="PROSITE" id="PS50885">
    <property type="entry name" value="HAMP"/>
    <property type="match status" value="1"/>
</dbReference>
<evidence type="ECO:0000313" key="15">
    <source>
        <dbReference type="Proteomes" id="UP001523216"/>
    </source>
</evidence>
<keyword evidence="10 11" id="KW-0472">Membrane</keyword>
<feature type="transmembrane region" description="Helical" evidence="11">
    <location>
        <begin position="155"/>
        <end position="178"/>
    </location>
</feature>
<evidence type="ECO:0000256" key="3">
    <source>
        <dbReference type="ARBA" id="ARBA00012438"/>
    </source>
</evidence>
<dbReference type="Pfam" id="PF02518">
    <property type="entry name" value="HATPase_c"/>
    <property type="match status" value="1"/>
</dbReference>